<evidence type="ECO:0000313" key="5">
    <source>
        <dbReference type="EMBL" id="OUN44071.1"/>
    </source>
</evidence>
<dbReference type="InterPro" id="IPR018060">
    <property type="entry name" value="HTH_AraC"/>
</dbReference>
<dbReference type="PANTHER" id="PTHR43280:SF11">
    <property type="entry name" value="RCS-SPECIFIC HTH-TYPE TRANSCRIPTIONAL ACTIVATOR RCLR"/>
    <property type="match status" value="1"/>
</dbReference>
<dbReference type="AlphaFoldDB" id="A0A1Y3U5Q1"/>
<dbReference type="GO" id="GO:0043565">
    <property type="term" value="F:sequence-specific DNA binding"/>
    <property type="evidence" value="ECO:0007669"/>
    <property type="project" value="InterPro"/>
</dbReference>
<dbReference type="GO" id="GO:0003700">
    <property type="term" value="F:DNA-binding transcription factor activity"/>
    <property type="evidence" value="ECO:0007669"/>
    <property type="project" value="InterPro"/>
</dbReference>
<dbReference type="SMART" id="SM00342">
    <property type="entry name" value="HTH_ARAC"/>
    <property type="match status" value="1"/>
</dbReference>
<dbReference type="PRINTS" id="PR00032">
    <property type="entry name" value="HTHARAC"/>
</dbReference>
<evidence type="ECO:0000259" key="4">
    <source>
        <dbReference type="PROSITE" id="PS01124"/>
    </source>
</evidence>
<evidence type="ECO:0000313" key="6">
    <source>
        <dbReference type="Proteomes" id="UP000196560"/>
    </source>
</evidence>
<name>A0A1Y3U5Q1_9ACTN</name>
<sequence length="103" mass="11303">MGLTRFKSLFKQATGSSWAAFLTARRMREARTLLLGGRGVAEAAREVGYRSPTSFSAAFAKAFGMSPSQFKDRSAMAVVNVASETNRQALPKVGRHGDRRHIR</sequence>
<accession>A0A1Y3U5Q1</accession>
<dbReference type="PANTHER" id="PTHR43280">
    <property type="entry name" value="ARAC-FAMILY TRANSCRIPTIONAL REGULATOR"/>
    <property type="match status" value="1"/>
</dbReference>
<dbReference type="EMBL" id="NFHO01000002">
    <property type="protein sequence ID" value="OUN44071.1"/>
    <property type="molecule type" value="Genomic_DNA"/>
</dbReference>
<evidence type="ECO:0000256" key="3">
    <source>
        <dbReference type="ARBA" id="ARBA00023163"/>
    </source>
</evidence>
<keyword evidence="3" id="KW-0804">Transcription</keyword>
<proteinExistence type="predicted"/>
<dbReference type="Gene3D" id="1.10.10.60">
    <property type="entry name" value="Homeodomain-like"/>
    <property type="match status" value="1"/>
</dbReference>
<comment type="caution">
    <text evidence="5">The sequence shown here is derived from an EMBL/GenBank/DDBJ whole genome shotgun (WGS) entry which is preliminary data.</text>
</comment>
<dbReference type="Pfam" id="PF12833">
    <property type="entry name" value="HTH_18"/>
    <property type="match status" value="1"/>
</dbReference>
<dbReference type="PROSITE" id="PS00041">
    <property type="entry name" value="HTH_ARAC_FAMILY_1"/>
    <property type="match status" value="1"/>
</dbReference>
<keyword evidence="6" id="KW-1185">Reference proteome</keyword>
<evidence type="ECO:0000256" key="1">
    <source>
        <dbReference type="ARBA" id="ARBA00023015"/>
    </source>
</evidence>
<dbReference type="InterPro" id="IPR009057">
    <property type="entry name" value="Homeodomain-like_sf"/>
</dbReference>
<keyword evidence="1" id="KW-0805">Transcription regulation</keyword>
<dbReference type="PROSITE" id="PS01124">
    <property type="entry name" value="HTH_ARAC_FAMILY_2"/>
    <property type="match status" value="1"/>
</dbReference>
<feature type="domain" description="HTH araC/xylS-type" evidence="4">
    <location>
        <begin position="1"/>
        <end position="73"/>
    </location>
</feature>
<dbReference type="InterPro" id="IPR018062">
    <property type="entry name" value="HTH_AraC-typ_CS"/>
</dbReference>
<keyword evidence="2" id="KW-0238">DNA-binding</keyword>
<evidence type="ECO:0000256" key="2">
    <source>
        <dbReference type="ARBA" id="ARBA00023125"/>
    </source>
</evidence>
<protein>
    <recommendedName>
        <fullName evidence="4">HTH araC/xylS-type domain-containing protein</fullName>
    </recommendedName>
</protein>
<dbReference type="Proteomes" id="UP000196560">
    <property type="component" value="Unassembled WGS sequence"/>
</dbReference>
<dbReference type="SUPFAM" id="SSF46689">
    <property type="entry name" value="Homeodomain-like"/>
    <property type="match status" value="1"/>
</dbReference>
<gene>
    <name evidence="5" type="ORF">B5G21_01990</name>
</gene>
<reference evidence="6" key="1">
    <citation type="submission" date="2017-04" db="EMBL/GenBank/DDBJ databases">
        <title>Function of individual gut microbiota members based on whole genome sequencing of pure cultures obtained from chicken caecum.</title>
        <authorList>
            <person name="Medvecky M."/>
            <person name="Cejkova D."/>
            <person name="Polansky O."/>
            <person name="Karasova D."/>
            <person name="Kubasova T."/>
            <person name="Cizek A."/>
            <person name="Rychlik I."/>
        </authorList>
    </citation>
    <scope>NUCLEOTIDE SEQUENCE [LARGE SCALE GENOMIC DNA]</scope>
    <source>
        <strain evidence="6">An70</strain>
    </source>
</reference>
<dbReference type="InterPro" id="IPR020449">
    <property type="entry name" value="Tscrpt_reg_AraC-type_HTH"/>
</dbReference>
<organism evidence="5 6">
    <name type="scientific">Enorma massiliensis</name>
    <dbReference type="NCBI Taxonomy" id="1472761"/>
    <lineage>
        <taxon>Bacteria</taxon>
        <taxon>Bacillati</taxon>
        <taxon>Actinomycetota</taxon>
        <taxon>Coriobacteriia</taxon>
        <taxon>Coriobacteriales</taxon>
        <taxon>Coriobacteriaceae</taxon>
        <taxon>Enorma</taxon>
    </lineage>
</organism>